<name>A0A0F9ERY0_9ZZZZ</name>
<gene>
    <name evidence="1" type="ORF">LCGC14_2040510</name>
</gene>
<dbReference type="AlphaFoldDB" id="A0A0F9ERY0"/>
<accession>A0A0F9ERY0</accession>
<sequence length="104" mass="12194">MSKNKAEKLTDKEKEQQRLIIPFEKAKQFITNLNAILDTEIFRDWEINQSSIILKSTHLKMSFTLKNTAIEKILEAMDKSQKRIGEFLDPDRVPDEELEAEVEE</sequence>
<evidence type="ECO:0000313" key="1">
    <source>
        <dbReference type="EMBL" id="KKL76873.1"/>
    </source>
</evidence>
<proteinExistence type="predicted"/>
<reference evidence="1" key="1">
    <citation type="journal article" date="2015" name="Nature">
        <title>Complex archaea that bridge the gap between prokaryotes and eukaryotes.</title>
        <authorList>
            <person name="Spang A."/>
            <person name="Saw J.H."/>
            <person name="Jorgensen S.L."/>
            <person name="Zaremba-Niedzwiedzka K."/>
            <person name="Martijn J."/>
            <person name="Lind A.E."/>
            <person name="van Eijk R."/>
            <person name="Schleper C."/>
            <person name="Guy L."/>
            <person name="Ettema T.J."/>
        </authorList>
    </citation>
    <scope>NUCLEOTIDE SEQUENCE</scope>
</reference>
<protein>
    <submittedName>
        <fullName evidence="1">Uncharacterized protein</fullName>
    </submittedName>
</protein>
<organism evidence="1">
    <name type="scientific">marine sediment metagenome</name>
    <dbReference type="NCBI Taxonomy" id="412755"/>
    <lineage>
        <taxon>unclassified sequences</taxon>
        <taxon>metagenomes</taxon>
        <taxon>ecological metagenomes</taxon>
    </lineage>
</organism>
<dbReference type="EMBL" id="LAZR01023916">
    <property type="protein sequence ID" value="KKL76873.1"/>
    <property type="molecule type" value="Genomic_DNA"/>
</dbReference>
<comment type="caution">
    <text evidence="1">The sequence shown here is derived from an EMBL/GenBank/DDBJ whole genome shotgun (WGS) entry which is preliminary data.</text>
</comment>